<evidence type="ECO:0000256" key="1">
    <source>
        <dbReference type="HAMAP-Rule" id="MF_00178"/>
    </source>
</evidence>
<dbReference type="HAMAP" id="MF_00178">
    <property type="entry name" value="Lumazine_synth"/>
    <property type="match status" value="1"/>
</dbReference>
<comment type="similarity">
    <text evidence="1">Belongs to the DMRL synthase family.</text>
</comment>
<sequence length="153" mass="16369">MTDRPPHILVIEAPYYREIAAGQLAGARRVLEAAGATHEVVQVAGAFELPGAVRLALRAMARPGGPRWDGFIALGCVVRGETDHYDHICRETARGLMDLSVQFGVPVAFGVLTVDTEAQAEARARDDEMNKGAEAARAVLAQIALARRWGVGP</sequence>
<keyword evidence="1" id="KW-0686">Riboflavin biosynthesis</keyword>
<dbReference type="EC" id="2.5.1.78" evidence="1 2"/>
<protein>
    <recommendedName>
        <fullName evidence="1 2">6,7-dimethyl-8-ribityllumazine synthase</fullName>
        <shortName evidence="1">DMRL synthase</shortName>
        <shortName evidence="1">LS</shortName>
        <shortName evidence="1">Lumazine synthase</shortName>
        <ecNumber evidence="1 2">2.5.1.78</ecNumber>
    </recommendedName>
</protein>
<dbReference type="EMBL" id="CP076448">
    <property type="protein sequence ID" value="QXM25081.1"/>
    <property type="molecule type" value="Genomic_DNA"/>
</dbReference>
<accession>A0A975U292</accession>
<feature type="binding site" evidence="1">
    <location>
        <begin position="81"/>
        <end position="82"/>
    </location>
    <ligand>
        <name>(2S)-2-hydroxy-3-oxobutyl phosphate</name>
        <dbReference type="ChEBI" id="CHEBI:58830"/>
    </ligand>
</feature>
<dbReference type="Proteomes" id="UP000694001">
    <property type="component" value="Chromosome"/>
</dbReference>
<evidence type="ECO:0000313" key="3">
    <source>
        <dbReference type="EMBL" id="QXM25081.1"/>
    </source>
</evidence>
<dbReference type="InterPro" id="IPR002180">
    <property type="entry name" value="LS/RS"/>
</dbReference>
<keyword evidence="4" id="KW-1185">Reference proteome</keyword>
<proteinExistence type="inferred from homology"/>
<dbReference type="GO" id="GO:0009349">
    <property type="term" value="C:riboflavin synthase complex"/>
    <property type="evidence" value="ECO:0007669"/>
    <property type="project" value="UniProtKB-UniRule"/>
</dbReference>
<feature type="binding site" evidence="1">
    <location>
        <position position="109"/>
    </location>
    <ligand>
        <name>5-amino-6-(D-ribitylamino)uracil</name>
        <dbReference type="ChEBI" id="CHEBI:15934"/>
    </ligand>
</feature>
<feature type="active site" description="Proton donor" evidence="1">
    <location>
        <position position="84"/>
    </location>
</feature>
<dbReference type="CDD" id="cd09209">
    <property type="entry name" value="Lumazine_synthase-I"/>
    <property type="match status" value="1"/>
</dbReference>
<dbReference type="RefSeq" id="WP_218286137.1">
    <property type="nucleotide sequence ID" value="NZ_CP076448.1"/>
</dbReference>
<name>A0A975U292_9PROT</name>
<dbReference type="InterPro" id="IPR034964">
    <property type="entry name" value="LS"/>
</dbReference>
<dbReference type="GO" id="GO:0005829">
    <property type="term" value="C:cytosol"/>
    <property type="evidence" value="ECO:0007669"/>
    <property type="project" value="TreeGrafter"/>
</dbReference>
<dbReference type="AlphaFoldDB" id="A0A975U292"/>
<dbReference type="GO" id="GO:0009231">
    <property type="term" value="P:riboflavin biosynthetic process"/>
    <property type="evidence" value="ECO:0007669"/>
    <property type="project" value="UniProtKB-UniRule"/>
</dbReference>
<organism evidence="3 4">
    <name type="scientific">Elioraea tepida</name>
    <dbReference type="NCBI Taxonomy" id="2843330"/>
    <lineage>
        <taxon>Bacteria</taxon>
        <taxon>Pseudomonadati</taxon>
        <taxon>Pseudomonadota</taxon>
        <taxon>Alphaproteobacteria</taxon>
        <taxon>Acetobacterales</taxon>
        <taxon>Elioraeaceae</taxon>
        <taxon>Elioraea</taxon>
    </lineage>
</organism>
<reference evidence="3" key="1">
    <citation type="submission" date="2021-06" db="EMBL/GenBank/DDBJ databases">
        <title>Elioraea tepida, sp. nov., a moderately thermophilic aerobic anoxygenic phototrophic bacterium isolated from an alkaline siliceous hot spring mat community in Yellowstone National Park, WY, USA.</title>
        <authorList>
            <person name="Saini M.K."/>
            <person name="Yoshida S."/>
            <person name="Sebastian A."/>
            <person name="Hirose S."/>
            <person name="Hara E."/>
            <person name="Tamaki H."/>
            <person name="Soulier N.T."/>
            <person name="Albert I."/>
            <person name="Hanada S."/>
            <person name="Bryant D.A."/>
            <person name="Tank M."/>
        </authorList>
    </citation>
    <scope>NUCLEOTIDE SEQUENCE</scope>
    <source>
        <strain evidence="3">MS-P2</strain>
    </source>
</reference>
<keyword evidence="1 3" id="KW-0808">Transferase</keyword>
<evidence type="ECO:0000313" key="4">
    <source>
        <dbReference type="Proteomes" id="UP000694001"/>
    </source>
</evidence>
<evidence type="ECO:0000256" key="2">
    <source>
        <dbReference type="NCBIfam" id="TIGR00114"/>
    </source>
</evidence>
<gene>
    <name evidence="1 3" type="primary">ribH</name>
    <name evidence="3" type="ORF">KO353_02175</name>
</gene>
<comment type="pathway">
    <text evidence="1">Cofactor biosynthesis; riboflavin biosynthesis; riboflavin from 2-hydroxy-3-oxobutyl phosphate and 5-amino-6-(D-ribitylamino)uracil: step 1/2.</text>
</comment>
<dbReference type="GO" id="GO:0000906">
    <property type="term" value="F:6,7-dimethyl-8-ribityllumazine synthase activity"/>
    <property type="evidence" value="ECO:0007669"/>
    <property type="project" value="UniProtKB-UniRule"/>
</dbReference>
<dbReference type="KEGG" id="elio:KO353_02175"/>
<feature type="binding site" evidence="1">
    <location>
        <begin position="76"/>
        <end position="78"/>
    </location>
    <ligand>
        <name>5-amino-6-(D-ribitylamino)uracil</name>
        <dbReference type="ChEBI" id="CHEBI:15934"/>
    </ligand>
</feature>
<comment type="catalytic activity">
    <reaction evidence="1">
        <text>(2S)-2-hydroxy-3-oxobutyl phosphate + 5-amino-6-(D-ribitylamino)uracil = 6,7-dimethyl-8-(1-D-ribityl)lumazine + phosphate + 2 H2O + H(+)</text>
        <dbReference type="Rhea" id="RHEA:26152"/>
        <dbReference type="ChEBI" id="CHEBI:15377"/>
        <dbReference type="ChEBI" id="CHEBI:15378"/>
        <dbReference type="ChEBI" id="CHEBI:15934"/>
        <dbReference type="ChEBI" id="CHEBI:43474"/>
        <dbReference type="ChEBI" id="CHEBI:58201"/>
        <dbReference type="ChEBI" id="CHEBI:58830"/>
        <dbReference type="EC" id="2.5.1.78"/>
    </reaction>
</comment>
<feature type="binding site" evidence="1">
    <location>
        <position position="123"/>
    </location>
    <ligand>
        <name>(2S)-2-hydroxy-3-oxobutyl phosphate</name>
        <dbReference type="ChEBI" id="CHEBI:58830"/>
    </ligand>
</feature>
<comment type="function">
    <text evidence="1">Catalyzes the formation of 6,7-dimethyl-8-ribityllumazine by condensation of 5-amino-6-(D-ribitylamino)uracil with 3,4-dihydroxy-2-butanone 4-phosphate. This is the penultimate step in the biosynthesis of riboflavin.</text>
</comment>
<dbReference type="PANTHER" id="PTHR21058">
    <property type="entry name" value="6,7-DIMETHYL-8-RIBITYLLUMAZINE SYNTHASE DMRL SYNTHASE LUMAZINE SYNTHASE"/>
    <property type="match status" value="1"/>
</dbReference>
<dbReference type="PANTHER" id="PTHR21058:SF0">
    <property type="entry name" value="6,7-DIMETHYL-8-RIBITYLLUMAZINE SYNTHASE"/>
    <property type="match status" value="1"/>
</dbReference>
<dbReference type="NCBIfam" id="TIGR00114">
    <property type="entry name" value="lumazine-synth"/>
    <property type="match status" value="1"/>
</dbReference>
<feature type="binding site" evidence="1">
    <location>
        <position position="15"/>
    </location>
    <ligand>
        <name>5-amino-6-(D-ribitylamino)uracil</name>
        <dbReference type="ChEBI" id="CHEBI:15934"/>
    </ligand>
</feature>
<feature type="binding site" evidence="1">
    <location>
        <begin position="46"/>
        <end position="48"/>
    </location>
    <ligand>
        <name>5-amino-6-(D-ribitylamino)uracil</name>
        <dbReference type="ChEBI" id="CHEBI:15934"/>
    </ligand>
</feature>
<dbReference type="Pfam" id="PF00885">
    <property type="entry name" value="DMRL_synthase"/>
    <property type="match status" value="1"/>
</dbReference>